<evidence type="ECO:0000259" key="1">
    <source>
        <dbReference type="Pfam" id="PF03732"/>
    </source>
</evidence>
<organism evidence="2 3">
    <name type="scientific">Tanacetum coccineum</name>
    <dbReference type="NCBI Taxonomy" id="301880"/>
    <lineage>
        <taxon>Eukaryota</taxon>
        <taxon>Viridiplantae</taxon>
        <taxon>Streptophyta</taxon>
        <taxon>Embryophyta</taxon>
        <taxon>Tracheophyta</taxon>
        <taxon>Spermatophyta</taxon>
        <taxon>Magnoliopsida</taxon>
        <taxon>eudicotyledons</taxon>
        <taxon>Gunneridae</taxon>
        <taxon>Pentapetalae</taxon>
        <taxon>asterids</taxon>
        <taxon>campanulids</taxon>
        <taxon>Asterales</taxon>
        <taxon>Asteraceae</taxon>
        <taxon>Asteroideae</taxon>
        <taxon>Anthemideae</taxon>
        <taxon>Anthemidinae</taxon>
        <taxon>Tanacetum</taxon>
    </lineage>
</organism>
<dbReference type="GO" id="GO:0003964">
    <property type="term" value="F:RNA-directed DNA polymerase activity"/>
    <property type="evidence" value="ECO:0007669"/>
    <property type="project" value="UniProtKB-KW"/>
</dbReference>
<reference evidence="2" key="1">
    <citation type="journal article" date="2022" name="Int. J. Mol. Sci.">
        <title>Draft Genome of Tanacetum Coccineum: Genomic Comparison of Closely Related Tanacetum-Family Plants.</title>
        <authorList>
            <person name="Yamashiro T."/>
            <person name="Shiraishi A."/>
            <person name="Nakayama K."/>
            <person name="Satake H."/>
        </authorList>
    </citation>
    <scope>NUCLEOTIDE SEQUENCE</scope>
</reference>
<sequence length="126" mass="14867">MVEHPCKNSWQMPAYGMPWKTLMKMMIAKYCPQNKIKKLEIEIWDLKVKGTDLASYTQHFQELALMCGRVFLEESDVVEKYVGGLPDMNQGNVMSYQTQDRMEEAVEMGNYLEGSKTFIRWREREE</sequence>
<evidence type="ECO:0000313" key="2">
    <source>
        <dbReference type="EMBL" id="GJT67763.1"/>
    </source>
</evidence>
<dbReference type="EMBL" id="BQNB010017837">
    <property type="protein sequence ID" value="GJT67763.1"/>
    <property type="molecule type" value="Genomic_DNA"/>
</dbReference>
<comment type="caution">
    <text evidence="2">The sequence shown here is derived from an EMBL/GenBank/DDBJ whole genome shotgun (WGS) entry which is preliminary data.</text>
</comment>
<gene>
    <name evidence="2" type="ORF">Tco_1019243</name>
</gene>
<keyword evidence="3" id="KW-1185">Reference proteome</keyword>
<accession>A0ABQ5FY09</accession>
<dbReference type="InterPro" id="IPR005162">
    <property type="entry name" value="Retrotrans_gag_dom"/>
</dbReference>
<keyword evidence="2" id="KW-0808">Transferase</keyword>
<feature type="domain" description="Retrotransposon gag" evidence="1">
    <location>
        <begin position="18"/>
        <end position="86"/>
    </location>
</feature>
<reference evidence="2" key="2">
    <citation type="submission" date="2022-01" db="EMBL/GenBank/DDBJ databases">
        <authorList>
            <person name="Yamashiro T."/>
            <person name="Shiraishi A."/>
            <person name="Satake H."/>
            <person name="Nakayama K."/>
        </authorList>
    </citation>
    <scope>NUCLEOTIDE SEQUENCE</scope>
</reference>
<keyword evidence="2" id="KW-0695">RNA-directed DNA polymerase</keyword>
<keyword evidence="2" id="KW-0548">Nucleotidyltransferase</keyword>
<evidence type="ECO:0000313" key="3">
    <source>
        <dbReference type="Proteomes" id="UP001151760"/>
    </source>
</evidence>
<dbReference type="Proteomes" id="UP001151760">
    <property type="component" value="Unassembled WGS sequence"/>
</dbReference>
<name>A0ABQ5FY09_9ASTR</name>
<proteinExistence type="predicted"/>
<dbReference type="Pfam" id="PF03732">
    <property type="entry name" value="Retrotrans_gag"/>
    <property type="match status" value="1"/>
</dbReference>
<protein>
    <submittedName>
        <fullName evidence="2">Reverse transcriptase domain-containing protein</fullName>
    </submittedName>
</protein>